<dbReference type="EMBL" id="MGDZ01000030">
    <property type="protein sequence ID" value="OGL73482.1"/>
    <property type="molecule type" value="Genomic_DNA"/>
</dbReference>
<keyword evidence="7 10" id="KW-1133">Transmembrane helix</keyword>
<evidence type="ECO:0000256" key="6">
    <source>
        <dbReference type="ARBA" id="ARBA00022927"/>
    </source>
</evidence>
<dbReference type="GO" id="GO:0005886">
    <property type="term" value="C:plasma membrane"/>
    <property type="evidence" value="ECO:0007669"/>
    <property type="project" value="UniProtKB-SubCell"/>
</dbReference>
<dbReference type="HAMAP" id="MF_01464_B">
    <property type="entry name" value="SecF_B"/>
    <property type="match status" value="1"/>
</dbReference>
<evidence type="ECO:0000256" key="1">
    <source>
        <dbReference type="ARBA" id="ARBA00004651"/>
    </source>
</evidence>
<dbReference type="Pfam" id="PF02355">
    <property type="entry name" value="SecD_SecF_C"/>
    <property type="match status" value="1"/>
</dbReference>
<dbReference type="GO" id="GO:0015450">
    <property type="term" value="F:protein-transporting ATPase activity"/>
    <property type="evidence" value="ECO:0007669"/>
    <property type="project" value="InterPro"/>
</dbReference>
<evidence type="ECO:0000256" key="4">
    <source>
        <dbReference type="ARBA" id="ARBA00022519"/>
    </source>
</evidence>
<evidence type="ECO:0000259" key="11">
    <source>
        <dbReference type="PROSITE" id="PS50156"/>
    </source>
</evidence>
<dbReference type="Pfam" id="PF07549">
    <property type="entry name" value="Sec_GG"/>
    <property type="match status" value="1"/>
</dbReference>
<keyword evidence="6 10" id="KW-0653">Protein transport</keyword>
<evidence type="ECO:0000256" key="10">
    <source>
        <dbReference type="HAMAP-Rule" id="MF_01464"/>
    </source>
</evidence>
<feature type="transmembrane region" description="Helical" evidence="10">
    <location>
        <begin position="12"/>
        <end position="31"/>
    </location>
</feature>
<feature type="transmembrane region" description="Helical" evidence="10">
    <location>
        <begin position="261"/>
        <end position="287"/>
    </location>
</feature>
<comment type="caution">
    <text evidence="12">The sequence shown here is derived from an EMBL/GenBank/DDBJ whole genome shotgun (WGS) entry which is preliminary data.</text>
</comment>
<dbReference type="PANTHER" id="PTHR30081:SF8">
    <property type="entry name" value="PROTEIN TRANSLOCASE SUBUNIT SECF"/>
    <property type="match status" value="1"/>
</dbReference>
<dbReference type="InterPro" id="IPR022646">
    <property type="entry name" value="SecD/SecF_CS"/>
</dbReference>
<evidence type="ECO:0000256" key="2">
    <source>
        <dbReference type="ARBA" id="ARBA00022448"/>
    </source>
</evidence>
<feature type="transmembrane region" description="Helical" evidence="10">
    <location>
        <begin position="154"/>
        <end position="176"/>
    </location>
</feature>
<dbReference type="GO" id="GO:0065002">
    <property type="term" value="P:intracellular protein transmembrane transport"/>
    <property type="evidence" value="ECO:0007669"/>
    <property type="project" value="UniProtKB-UniRule"/>
</dbReference>
<comment type="subcellular location">
    <subcellularLocation>
        <location evidence="1 10">Cell membrane</location>
        <topology evidence="1 10">Multi-pass membrane protein</topology>
    </subcellularLocation>
</comment>
<dbReference type="SUPFAM" id="SSF82866">
    <property type="entry name" value="Multidrug efflux transporter AcrB transmembrane domain"/>
    <property type="match status" value="1"/>
</dbReference>
<evidence type="ECO:0000256" key="7">
    <source>
        <dbReference type="ARBA" id="ARBA00022989"/>
    </source>
</evidence>
<dbReference type="PRINTS" id="PR01755">
    <property type="entry name" value="SECFTRNLCASE"/>
</dbReference>
<organism evidence="12 13">
    <name type="scientific">Candidatus Uhrbacteria bacterium RIFCSPHIGHO2_02_FULL_57_19</name>
    <dbReference type="NCBI Taxonomy" id="1802391"/>
    <lineage>
        <taxon>Bacteria</taxon>
        <taxon>Candidatus Uhriibacteriota</taxon>
    </lineage>
</organism>
<dbReference type="AlphaFoldDB" id="A0A1F7U5G5"/>
<dbReference type="InterPro" id="IPR022645">
    <property type="entry name" value="SecD/SecF_bac"/>
</dbReference>
<feature type="transmembrane region" description="Helical" evidence="10">
    <location>
        <begin position="188"/>
        <end position="207"/>
    </location>
</feature>
<feature type="domain" description="SSD" evidence="11">
    <location>
        <begin position="123"/>
        <end position="286"/>
    </location>
</feature>
<keyword evidence="3 10" id="KW-1003">Cell membrane</keyword>
<dbReference type="InterPro" id="IPR048634">
    <property type="entry name" value="SecD_SecF_C"/>
</dbReference>
<evidence type="ECO:0000256" key="8">
    <source>
        <dbReference type="ARBA" id="ARBA00023010"/>
    </source>
</evidence>
<keyword evidence="2 10" id="KW-0813">Transport</keyword>
<dbReference type="GO" id="GO:0043952">
    <property type="term" value="P:protein transport by the Sec complex"/>
    <property type="evidence" value="ECO:0007669"/>
    <property type="project" value="UniProtKB-UniRule"/>
</dbReference>
<dbReference type="PANTHER" id="PTHR30081">
    <property type="entry name" value="PROTEIN-EXPORT MEMBRANE PROTEIN SEC"/>
    <property type="match status" value="1"/>
</dbReference>
<dbReference type="NCBIfam" id="TIGR00966">
    <property type="entry name" value="transloc_SecF"/>
    <property type="match status" value="1"/>
</dbReference>
<dbReference type="Gene3D" id="1.20.1640.10">
    <property type="entry name" value="Multidrug efflux transporter AcrB transmembrane domain"/>
    <property type="match status" value="1"/>
</dbReference>
<keyword evidence="4" id="KW-0997">Cell inner membrane</keyword>
<comment type="similarity">
    <text evidence="10">Belongs to the SecD/SecF family. SecF subfamily.</text>
</comment>
<protein>
    <recommendedName>
        <fullName evidence="10">Protein-export membrane protein SecF</fullName>
    </recommendedName>
</protein>
<dbReference type="Proteomes" id="UP000176303">
    <property type="component" value="Unassembled WGS sequence"/>
</dbReference>
<evidence type="ECO:0000313" key="12">
    <source>
        <dbReference type="EMBL" id="OGL73482.1"/>
    </source>
</evidence>
<reference evidence="12 13" key="1">
    <citation type="journal article" date="2016" name="Nat. Commun.">
        <title>Thousands of microbial genomes shed light on interconnected biogeochemical processes in an aquifer system.</title>
        <authorList>
            <person name="Anantharaman K."/>
            <person name="Brown C.T."/>
            <person name="Hug L.A."/>
            <person name="Sharon I."/>
            <person name="Castelle C.J."/>
            <person name="Probst A.J."/>
            <person name="Thomas B.C."/>
            <person name="Singh A."/>
            <person name="Wilkins M.J."/>
            <person name="Karaoz U."/>
            <person name="Brodie E.L."/>
            <person name="Williams K.H."/>
            <person name="Hubbard S.S."/>
            <person name="Banfield J.F."/>
        </authorList>
    </citation>
    <scope>NUCLEOTIDE SEQUENCE [LARGE SCALE GENOMIC DNA]</scope>
</reference>
<feature type="transmembrane region" description="Helical" evidence="10">
    <location>
        <begin position="123"/>
        <end position="142"/>
    </location>
</feature>
<gene>
    <name evidence="10" type="primary">secF</name>
    <name evidence="12" type="ORF">A3D72_01665</name>
</gene>
<dbReference type="InterPro" id="IPR022813">
    <property type="entry name" value="SecD/SecF_arch_bac"/>
</dbReference>
<comment type="subunit">
    <text evidence="10">Forms a complex with SecD. Part of the essential Sec protein translocation apparatus which comprises SecA, SecYEG and auxiliary proteins SecDF. Other proteins may also be involved.</text>
</comment>
<dbReference type="STRING" id="1802391.A3D72_01665"/>
<keyword evidence="5 10" id="KW-0812">Transmembrane</keyword>
<evidence type="ECO:0000256" key="5">
    <source>
        <dbReference type="ARBA" id="ARBA00022692"/>
    </source>
</evidence>
<keyword evidence="9 10" id="KW-0472">Membrane</keyword>
<sequence>MISIIKNRRIWFVFSGLLIGASIVSLAFYGLRLGIDFTGGALLEISFKGERPAANQVSETLSGFGESVVQSIGEKGVIVRLPPLTDDAHREVLEKIRQSFGEADELRFESIGPIIGKELLDKAVKALAFVFVSIVIYIAWAFRKVSRPISSWTYGVITVITALHDVAVPLGLFSILGKVQNAEVGGAFVAAVLTIMGYSINDTIVVLDRVRENLARSSGTFQEIVERSVRQSFARSINTTMTTLLALVAIYIFGGESVKNFSLALIAGIATGAYSSIFIAAPLLVVWNNRKRR</sequence>
<accession>A0A1F7U5G5</accession>
<feature type="transmembrane region" description="Helical" evidence="10">
    <location>
        <begin position="237"/>
        <end position="255"/>
    </location>
</feature>
<keyword evidence="8 10" id="KW-0811">Translocation</keyword>
<name>A0A1F7U5G5_9BACT</name>
<evidence type="ECO:0000313" key="13">
    <source>
        <dbReference type="Proteomes" id="UP000176303"/>
    </source>
</evidence>
<dbReference type="GO" id="GO:0006605">
    <property type="term" value="P:protein targeting"/>
    <property type="evidence" value="ECO:0007669"/>
    <property type="project" value="UniProtKB-UniRule"/>
</dbReference>
<evidence type="ECO:0000256" key="9">
    <source>
        <dbReference type="ARBA" id="ARBA00023136"/>
    </source>
</evidence>
<dbReference type="PROSITE" id="PS50156">
    <property type="entry name" value="SSD"/>
    <property type="match status" value="1"/>
</dbReference>
<proteinExistence type="inferred from homology"/>
<evidence type="ECO:0000256" key="3">
    <source>
        <dbReference type="ARBA" id="ARBA00022475"/>
    </source>
</evidence>
<dbReference type="InterPro" id="IPR005665">
    <property type="entry name" value="SecF_bac"/>
</dbReference>
<dbReference type="InterPro" id="IPR000731">
    <property type="entry name" value="SSD"/>
</dbReference>
<comment type="function">
    <text evidence="10">Part of the Sec protein translocase complex. Interacts with the SecYEG preprotein conducting channel. SecDF uses the proton motive force (PMF) to complete protein translocation after the ATP-dependent function of SecA.</text>
</comment>